<dbReference type="SUPFAM" id="SSF53613">
    <property type="entry name" value="Ribokinase-like"/>
    <property type="match status" value="1"/>
</dbReference>
<reference evidence="5" key="1">
    <citation type="submission" date="2019-08" db="EMBL/GenBank/DDBJ databases">
        <authorList>
            <person name="Kucharzyk K."/>
            <person name="Murdoch R.W."/>
            <person name="Higgins S."/>
            <person name="Loffler F."/>
        </authorList>
    </citation>
    <scope>NUCLEOTIDE SEQUENCE</scope>
</reference>
<accession>A0A644Z0I9</accession>
<sequence>MAILNPAPAPQKPLDDSFIGMFDVVTPNETEASFLTGIEVVDRQSAHKAAQVLQKKGVKDVIITLGKMGCFLLDSGGQALLFPTMDVKVVDTTGAGDAFNGGLATALSQGKDLRQAIYIATAVASLSVTKVGTAPAMPNEKELAQFLAKLDSAAYWESVR</sequence>
<evidence type="ECO:0000256" key="2">
    <source>
        <dbReference type="ARBA" id="ARBA00022679"/>
    </source>
</evidence>
<organism evidence="5">
    <name type="scientific">bioreactor metagenome</name>
    <dbReference type="NCBI Taxonomy" id="1076179"/>
    <lineage>
        <taxon>unclassified sequences</taxon>
        <taxon>metagenomes</taxon>
        <taxon>ecological metagenomes</taxon>
    </lineage>
</organism>
<evidence type="ECO:0000313" key="5">
    <source>
        <dbReference type="EMBL" id="MPM33808.1"/>
    </source>
</evidence>
<proteinExistence type="inferred from homology"/>
<dbReference type="Gene3D" id="3.40.1190.20">
    <property type="match status" value="1"/>
</dbReference>
<dbReference type="PANTHER" id="PTHR10584">
    <property type="entry name" value="SUGAR KINASE"/>
    <property type="match status" value="1"/>
</dbReference>
<comment type="caution">
    <text evidence="5">The sequence shown here is derived from an EMBL/GenBank/DDBJ whole genome shotgun (WGS) entry which is preliminary data.</text>
</comment>
<feature type="domain" description="Carbohydrate kinase PfkB" evidence="4">
    <location>
        <begin position="3"/>
        <end position="138"/>
    </location>
</feature>
<dbReference type="InterPro" id="IPR029056">
    <property type="entry name" value="Ribokinase-like"/>
</dbReference>
<dbReference type="GO" id="GO:0004747">
    <property type="term" value="F:ribokinase activity"/>
    <property type="evidence" value="ECO:0007669"/>
    <property type="project" value="UniProtKB-EC"/>
</dbReference>
<dbReference type="PRINTS" id="PR00990">
    <property type="entry name" value="RIBOKINASE"/>
</dbReference>
<dbReference type="InterPro" id="IPR002139">
    <property type="entry name" value="Ribo/fructo_kinase"/>
</dbReference>
<dbReference type="GO" id="GO:0005829">
    <property type="term" value="C:cytosol"/>
    <property type="evidence" value="ECO:0007669"/>
    <property type="project" value="TreeGrafter"/>
</dbReference>
<dbReference type="EMBL" id="VSSQ01006770">
    <property type="protein sequence ID" value="MPM33808.1"/>
    <property type="molecule type" value="Genomic_DNA"/>
</dbReference>
<dbReference type="InterPro" id="IPR002173">
    <property type="entry name" value="Carboh/pur_kinase_PfkB_CS"/>
</dbReference>
<dbReference type="Pfam" id="PF00294">
    <property type="entry name" value="PfkB"/>
    <property type="match status" value="1"/>
</dbReference>
<dbReference type="PROSITE" id="PS00584">
    <property type="entry name" value="PFKB_KINASES_2"/>
    <property type="match status" value="1"/>
</dbReference>
<evidence type="ECO:0000256" key="3">
    <source>
        <dbReference type="ARBA" id="ARBA00022777"/>
    </source>
</evidence>
<dbReference type="EC" id="2.7.1.15" evidence="5"/>
<name>A0A644Z0I9_9ZZZZ</name>
<dbReference type="InterPro" id="IPR011611">
    <property type="entry name" value="PfkB_dom"/>
</dbReference>
<dbReference type="PANTHER" id="PTHR10584:SF166">
    <property type="entry name" value="RIBOKINASE"/>
    <property type="match status" value="1"/>
</dbReference>
<evidence type="ECO:0000256" key="1">
    <source>
        <dbReference type="ARBA" id="ARBA00010688"/>
    </source>
</evidence>
<comment type="similarity">
    <text evidence="1">Belongs to the carbohydrate kinase PfkB family.</text>
</comment>
<protein>
    <submittedName>
        <fullName evidence="5">Ribokinase</fullName>
        <ecNumber evidence="5">2.7.1.15</ecNumber>
    </submittedName>
</protein>
<keyword evidence="3 5" id="KW-0418">Kinase</keyword>
<dbReference type="AlphaFoldDB" id="A0A644Z0I9"/>
<keyword evidence="2 5" id="KW-0808">Transferase</keyword>
<evidence type="ECO:0000259" key="4">
    <source>
        <dbReference type="Pfam" id="PF00294"/>
    </source>
</evidence>
<gene>
    <name evidence="5" type="primary">rbsK_5</name>
    <name evidence="5" type="ORF">SDC9_80387</name>
</gene>